<protein>
    <submittedName>
        <fullName evidence="10">CTD kinase subunit alpha</fullName>
    </submittedName>
</protein>
<evidence type="ECO:0000256" key="1">
    <source>
        <dbReference type="ARBA" id="ARBA00006485"/>
    </source>
</evidence>
<evidence type="ECO:0000259" key="9">
    <source>
        <dbReference type="PROSITE" id="PS50011"/>
    </source>
</evidence>
<dbReference type="SUPFAM" id="SSF56112">
    <property type="entry name" value="Protein kinase-like (PK-like)"/>
    <property type="match status" value="1"/>
</dbReference>
<dbReference type="Gene3D" id="3.30.200.20">
    <property type="entry name" value="Phosphorylase Kinase, domain 1"/>
    <property type="match status" value="1"/>
</dbReference>
<dbReference type="PROSITE" id="PS00107">
    <property type="entry name" value="PROTEIN_KINASE_ATP"/>
    <property type="match status" value="1"/>
</dbReference>
<dbReference type="OrthoDB" id="204883at2759"/>
<comment type="caution">
    <text evidence="10">The sequence shown here is derived from an EMBL/GenBank/DDBJ whole genome shotgun (WGS) entry which is preliminary data.</text>
</comment>
<evidence type="ECO:0000256" key="8">
    <source>
        <dbReference type="SAM" id="MobiDB-lite"/>
    </source>
</evidence>
<feature type="region of interest" description="Disordered" evidence="8">
    <location>
        <begin position="477"/>
        <end position="524"/>
    </location>
</feature>
<accession>A0A1R1PR31</accession>
<feature type="compositionally biased region" description="Low complexity" evidence="8">
    <location>
        <begin position="11"/>
        <end position="30"/>
    </location>
</feature>
<keyword evidence="3" id="KW-0808">Transferase</keyword>
<feature type="region of interest" description="Disordered" evidence="8">
    <location>
        <begin position="1"/>
        <end position="39"/>
    </location>
</feature>
<feature type="region of interest" description="Disordered" evidence="8">
    <location>
        <begin position="53"/>
        <end position="88"/>
    </location>
</feature>
<dbReference type="InterPro" id="IPR017441">
    <property type="entry name" value="Protein_kinase_ATP_BS"/>
</dbReference>
<proteinExistence type="inferred from homology"/>
<dbReference type="PANTHER" id="PTHR24056">
    <property type="entry name" value="CELL DIVISION PROTEIN KINASE"/>
    <property type="match status" value="1"/>
</dbReference>
<dbReference type="SMART" id="SM00220">
    <property type="entry name" value="S_TKc"/>
    <property type="match status" value="1"/>
</dbReference>
<dbReference type="PANTHER" id="PTHR24056:SF546">
    <property type="entry name" value="CYCLIN-DEPENDENT KINASE 12"/>
    <property type="match status" value="1"/>
</dbReference>
<dbReference type="GO" id="GO:0005524">
    <property type="term" value="F:ATP binding"/>
    <property type="evidence" value="ECO:0007669"/>
    <property type="project" value="UniProtKB-UniRule"/>
</dbReference>
<dbReference type="EMBL" id="LSSK01000409">
    <property type="protein sequence ID" value="OMH83430.1"/>
    <property type="molecule type" value="Genomic_DNA"/>
</dbReference>
<dbReference type="Pfam" id="PF00069">
    <property type="entry name" value="Pkinase"/>
    <property type="match status" value="1"/>
</dbReference>
<evidence type="ECO:0000313" key="11">
    <source>
        <dbReference type="Proteomes" id="UP000188320"/>
    </source>
</evidence>
<feature type="binding site" evidence="7">
    <location>
        <position position="144"/>
    </location>
    <ligand>
        <name>ATP</name>
        <dbReference type="ChEBI" id="CHEBI:30616"/>
    </ligand>
</feature>
<keyword evidence="11" id="KW-1185">Reference proteome</keyword>
<keyword evidence="4 7" id="KW-0547">Nucleotide-binding</keyword>
<dbReference type="AlphaFoldDB" id="A0A1R1PR31"/>
<dbReference type="GO" id="GO:0008024">
    <property type="term" value="C:cyclin/CDK positive transcription elongation factor complex"/>
    <property type="evidence" value="ECO:0007669"/>
    <property type="project" value="TreeGrafter"/>
</dbReference>
<dbReference type="PROSITE" id="PS00108">
    <property type="entry name" value="PROTEIN_KINASE_ST"/>
    <property type="match status" value="1"/>
</dbReference>
<dbReference type="PROSITE" id="PS50011">
    <property type="entry name" value="PROTEIN_KINASE_DOM"/>
    <property type="match status" value="1"/>
</dbReference>
<reference evidence="11" key="1">
    <citation type="submission" date="2017-01" db="EMBL/GenBank/DDBJ databases">
        <authorList>
            <person name="Wang Y."/>
            <person name="White M."/>
            <person name="Kvist S."/>
            <person name="Moncalvo J.-M."/>
        </authorList>
    </citation>
    <scope>NUCLEOTIDE SEQUENCE [LARGE SCALE GENOMIC DNA]</scope>
    <source>
        <strain evidence="11">COL-18-3</strain>
    </source>
</reference>
<dbReference type="GO" id="GO:0030332">
    <property type="term" value="F:cyclin binding"/>
    <property type="evidence" value="ECO:0007669"/>
    <property type="project" value="TreeGrafter"/>
</dbReference>
<evidence type="ECO:0000256" key="2">
    <source>
        <dbReference type="ARBA" id="ARBA00022527"/>
    </source>
</evidence>
<organism evidence="10 11">
    <name type="scientific">Zancudomyces culisetae</name>
    <name type="common">Gut fungus</name>
    <name type="synonym">Smittium culisetae</name>
    <dbReference type="NCBI Taxonomy" id="1213189"/>
    <lineage>
        <taxon>Eukaryota</taxon>
        <taxon>Fungi</taxon>
        <taxon>Fungi incertae sedis</taxon>
        <taxon>Zoopagomycota</taxon>
        <taxon>Kickxellomycotina</taxon>
        <taxon>Harpellomycetes</taxon>
        <taxon>Harpellales</taxon>
        <taxon>Legeriomycetaceae</taxon>
        <taxon>Zancudomyces</taxon>
    </lineage>
</organism>
<comment type="similarity">
    <text evidence="1">Belongs to the protein kinase superfamily. CMGC Ser/Thr protein kinase family. CDC2/CDKX subfamily.</text>
</comment>
<feature type="domain" description="Protein kinase" evidence="9">
    <location>
        <begin position="108"/>
        <end position="556"/>
    </location>
</feature>
<feature type="region of interest" description="Disordered" evidence="8">
    <location>
        <begin position="358"/>
        <end position="400"/>
    </location>
</feature>
<evidence type="ECO:0000256" key="5">
    <source>
        <dbReference type="ARBA" id="ARBA00022777"/>
    </source>
</evidence>
<feature type="compositionally biased region" description="Low complexity" evidence="8">
    <location>
        <begin position="363"/>
        <end position="391"/>
    </location>
</feature>
<evidence type="ECO:0000256" key="7">
    <source>
        <dbReference type="PROSITE-ProRule" id="PRU10141"/>
    </source>
</evidence>
<dbReference type="InterPro" id="IPR050108">
    <property type="entry name" value="CDK"/>
</dbReference>
<evidence type="ECO:0000256" key="6">
    <source>
        <dbReference type="ARBA" id="ARBA00022840"/>
    </source>
</evidence>
<dbReference type="InterPro" id="IPR000719">
    <property type="entry name" value="Prot_kinase_dom"/>
</dbReference>
<keyword evidence="6 7" id="KW-0067">ATP-binding</keyword>
<evidence type="ECO:0000256" key="3">
    <source>
        <dbReference type="ARBA" id="ARBA00022679"/>
    </source>
</evidence>
<name>A0A1R1PR31_ZANCU</name>
<dbReference type="GO" id="GO:0008353">
    <property type="term" value="F:RNA polymerase II CTD heptapeptide repeat kinase activity"/>
    <property type="evidence" value="ECO:0007669"/>
    <property type="project" value="TreeGrafter"/>
</dbReference>
<keyword evidence="5 10" id="KW-0418">Kinase</keyword>
<evidence type="ECO:0000313" key="10">
    <source>
        <dbReference type="EMBL" id="OMH83430.1"/>
    </source>
</evidence>
<dbReference type="InterPro" id="IPR011009">
    <property type="entry name" value="Kinase-like_dom_sf"/>
</dbReference>
<dbReference type="GO" id="GO:0032968">
    <property type="term" value="P:positive regulation of transcription elongation by RNA polymerase II"/>
    <property type="evidence" value="ECO:0007669"/>
    <property type="project" value="TreeGrafter"/>
</dbReference>
<gene>
    <name evidence="10" type="ORF">AX774_g3065</name>
</gene>
<dbReference type="Gene3D" id="1.10.510.10">
    <property type="entry name" value="Transferase(Phosphotransferase) domain 1"/>
    <property type="match status" value="2"/>
</dbReference>
<sequence>MMSSMHPPPSYHGHYSSTSYPSYPHSTHTHQQGETVCHSSHGKVDVNEMVVQDYKDGGSGGDGGDGRGDAPEAAGLGPGSASVGRATSAQASQFPSPLVTTGANSVVFEKLNLVGEGTYGKVYKARLRKEGDSDNGQDNMVALKRIRMDNEREGLPITTIREIRIMKALKHPSIIDLMQILYIDDDIYMVMEYMEYDLSGLLSHPRWTLKPENVKSLAYQLLCGLEYLHNLGIVHRDIKGSNILLNRQGNLKLADFGLARCTTTFVPPNGKAGNGIGQMNGCSGSGEKIRLCHTNRVITLWYRPPELLLGSTAYGPEVDIWSAGCIVAELLTKRPLFQGSNEVTQLHQILTVMCKSKSEPKSNSKSNSNCNPDSSSYSYNNNYNNNNNSNDPCKDGSGNEHHELHENVASWPSYYVNLPWFDMINPSATFTFPTTNPYKNVNNNNNTITDNFDGETNDYGDFIQLLVPLLPQLYTNSNVNNEANNSNGNNNNSNSNNNSSNGNNNSSNNNNNNNNSNSNSNSNNKDYEVLSLMLQMLDLLPYNRPSASKCLQHRYFEVDYLPGPIPPTDFPVLGDWHEYESKAERRRNQHYNK</sequence>
<dbReference type="InterPro" id="IPR008271">
    <property type="entry name" value="Ser/Thr_kinase_AS"/>
</dbReference>
<dbReference type="Proteomes" id="UP000188320">
    <property type="component" value="Unassembled WGS sequence"/>
</dbReference>
<evidence type="ECO:0000256" key="4">
    <source>
        <dbReference type="ARBA" id="ARBA00022741"/>
    </source>
</evidence>
<keyword evidence="2" id="KW-0723">Serine/threonine-protein kinase</keyword>
<feature type="compositionally biased region" description="Pro residues" evidence="8">
    <location>
        <begin position="1"/>
        <end position="10"/>
    </location>
</feature>